<evidence type="ECO:0000313" key="9">
    <source>
        <dbReference type="Proteomes" id="UP000799324"/>
    </source>
</evidence>
<evidence type="ECO:0000256" key="5">
    <source>
        <dbReference type="ARBA" id="ARBA00023163"/>
    </source>
</evidence>
<dbReference type="GO" id="GO:0003677">
    <property type="term" value="F:DNA binding"/>
    <property type="evidence" value="ECO:0007669"/>
    <property type="project" value="UniProtKB-KW"/>
</dbReference>
<gene>
    <name evidence="8" type="ORF">K491DRAFT_679466</name>
</gene>
<dbReference type="CDD" id="cd00067">
    <property type="entry name" value="GAL4"/>
    <property type="match status" value="1"/>
</dbReference>
<reference evidence="8" key="1">
    <citation type="journal article" date="2020" name="Stud. Mycol.">
        <title>101 Dothideomycetes genomes: a test case for predicting lifestyles and emergence of pathogens.</title>
        <authorList>
            <person name="Haridas S."/>
            <person name="Albert R."/>
            <person name="Binder M."/>
            <person name="Bloem J."/>
            <person name="Labutti K."/>
            <person name="Salamov A."/>
            <person name="Andreopoulos B."/>
            <person name="Baker S."/>
            <person name="Barry K."/>
            <person name="Bills G."/>
            <person name="Bluhm B."/>
            <person name="Cannon C."/>
            <person name="Castanera R."/>
            <person name="Culley D."/>
            <person name="Daum C."/>
            <person name="Ezra D."/>
            <person name="Gonzalez J."/>
            <person name="Henrissat B."/>
            <person name="Kuo A."/>
            <person name="Liang C."/>
            <person name="Lipzen A."/>
            <person name="Lutzoni F."/>
            <person name="Magnuson J."/>
            <person name="Mondo S."/>
            <person name="Nolan M."/>
            <person name="Ohm R."/>
            <person name="Pangilinan J."/>
            <person name="Park H.-J."/>
            <person name="Ramirez L."/>
            <person name="Alfaro M."/>
            <person name="Sun H."/>
            <person name="Tritt A."/>
            <person name="Yoshinaga Y."/>
            <person name="Zwiers L.-H."/>
            <person name="Turgeon B."/>
            <person name="Goodwin S."/>
            <person name="Spatafora J."/>
            <person name="Crous P."/>
            <person name="Grigoriev I."/>
        </authorList>
    </citation>
    <scope>NUCLEOTIDE SEQUENCE</scope>
    <source>
        <strain evidence="8">CBS 122681</strain>
    </source>
</reference>
<dbReference type="PANTHER" id="PTHR36206">
    <property type="entry name" value="ASPERCRYPTIN BIOSYNTHESIS CLUSTER-SPECIFIC TRANSCRIPTION REGULATOR ATNN-RELATED"/>
    <property type="match status" value="1"/>
</dbReference>
<dbReference type="Gene3D" id="4.10.240.10">
    <property type="entry name" value="Zn(2)-C6 fungal-type DNA-binding domain"/>
    <property type="match status" value="1"/>
</dbReference>
<keyword evidence="9" id="KW-1185">Reference proteome</keyword>
<dbReference type="PROSITE" id="PS50048">
    <property type="entry name" value="ZN2_CY6_FUNGAL_2"/>
    <property type="match status" value="1"/>
</dbReference>
<dbReference type="Proteomes" id="UP000799324">
    <property type="component" value="Unassembled WGS sequence"/>
</dbReference>
<dbReference type="InterPro" id="IPR021858">
    <property type="entry name" value="Fun_TF"/>
</dbReference>
<keyword evidence="3" id="KW-0805">Transcription regulation</keyword>
<evidence type="ECO:0000256" key="3">
    <source>
        <dbReference type="ARBA" id="ARBA00023015"/>
    </source>
</evidence>
<keyword evidence="4" id="KW-0238">DNA-binding</keyword>
<dbReference type="SUPFAM" id="SSF57701">
    <property type="entry name" value="Zn2/Cys6 DNA-binding domain"/>
    <property type="match status" value="1"/>
</dbReference>
<dbReference type="GO" id="GO:0008270">
    <property type="term" value="F:zinc ion binding"/>
    <property type="evidence" value="ECO:0007669"/>
    <property type="project" value="InterPro"/>
</dbReference>
<evidence type="ECO:0000256" key="1">
    <source>
        <dbReference type="ARBA" id="ARBA00022723"/>
    </source>
</evidence>
<dbReference type="InterPro" id="IPR036864">
    <property type="entry name" value="Zn2-C6_fun-type_DNA-bd_sf"/>
</dbReference>
<accession>A0A6A6T4E7</accession>
<organism evidence="8 9">
    <name type="scientific">Lophiostoma macrostomum CBS 122681</name>
    <dbReference type="NCBI Taxonomy" id="1314788"/>
    <lineage>
        <taxon>Eukaryota</taxon>
        <taxon>Fungi</taxon>
        <taxon>Dikarya</taxon>
        <taxon>Ascomycota</taxon>
        <taxon>Pezizomycotina</taxon>
        <taxon>Dothideomycetes</taxon>
        <taxon>Pleosporomycetidae</taxon>
        <taxon>Pleosporales</taxon>
        <taxon>Lophiostomataceae</taxon>
        <taxon>Lophiostoma</taxon>
    </lineage>
</organism>
<keyword evidence="2" id="KW-0862">Zinc</keyword>
<dbReference type="AlphaFoldDB" id="A0A6A6T4E7"/>
<dbReference type="SMART" id="SM00066">
    <property type="entry name" value="GAL4"/>
    <property type="match status" value="1"/>
</dbReference>
<dbReference type="PROSITE" id="PS00463">
    <property type="entry name" value="ZN2_CY6_FUNGAL_1"/>
    <property type="match status" value="1"/>
</dbReference>
<evidence type="ECO:0000313" key="8">
    <source>
        <dbReference type="EMBL" id="KAF2654650.1"/>
    </source>
</evidence>
<dbReference type="Pfam" id="PF11951">
    <property type="entry name" value="Fungal_trans_2"/>
    <property type="match status" value="1"/>
</dbReference>
<proteinExistence type="predicted"/>
<evidence type="ECO:0000256" key="6">
    <source>
        <dbReference type="ARBA" id="ARBA00023242"/>
    </source>
</evidence>
<sequence>MSSGRNGRRVKSGCRTCKIRKVKCDECRPACQQCVSTGRCCDGYGIWNTPAREPSSQINTATEARAKVAISRKDQTLPKSSVAETLAPYDVCTRTIRRQRTVQIDPIFHKRRHGFESMPISLVDFADSAEERRLLRWFYHFSIFKLPGLFTTEFWTQLLPQMSYTEPAVLQAILALTSAHKHVSDISGVPEADRFALQAYCKAIRYLRPESETSRGGTLRVTLTACILFVCLEIFQRRQNTAIFHLTNGLNLIEQSNEALSISKHGACANSSDDLIAQMFLRLSLQVYMLGHGRTRTAFLNRVCCNTLPDHFASTGEARKHLDNLSARIFSFNDQVWETKTTTVRLGDELWRRRATLQDDLYSWLQVLDRSDFSKTSSNPGDSVACMLLRTNHTMLKIIVDTSSTPNEEVVFDDHLSRFVYIIDCAIGLLRIVTSISILPEFPTGKPGSLVDVAWIPALFYIAIKCRFLRVRLHAIKLLEYTNHREGFWDSRSSAQIAREMIRLEERNYPDHPAASEDFDLYSMPLQEELAWETPTEVQRVHDVNIKLPNDEDESYKISYRKRQADGSWQGFQRYYNPNTEKWSSTQ</sequence>
<evidence type="ECO:0000256" key="4">
    <source>
        <dbReference type="ARBA" id="ARBA00023125"/>
    </source>
</evidence>
<dbReference type="EMBL" id="MU004360">
    <property type="protein sequence ID" value="KAF2654650.1"/>
    <property type="molecule type" value="Genomic_DNA"/>
</dbReference>
<feature type="domain" description="Zn(2)-C6 fungal-type" evidence="7">
    <location>
        <begin position="13"/>
        <end position="41"/>
    </location>
</feature>
<evidence type="ECO:0000256" key="2">
    <source>
        <dbReference type="ARBA" id="ARBA00022833"/>
    </source>
</evidence>
<dbReference type="InterPro" id="IPR052360">
    <property type="entry name" value="Transcr_Regulatory_Proteins"/>
</dbReference>
<keyword evidence="5" id="KW-0804">Transcription</keyword>
<name>A0A6A6T4E7_9PLEO</name>
<dbReference type="InterPro" id="IPR001138">
    <property type="entry name" value="Zn2Cys6_DnaBD"/>
</dbReference>
<protein>
    <recommendedName>
        <fullName evidence="7">Zn(2)-C6 fungal-type domain-containing protein</fullName>
    </recommendedName>
</protein>
<keyword evidence="6" id="KW-0539">Nucleus</keyword>
<dbReference type="OrthoDB" id="3172332at2759"/>
<dbReference type="GO" id="GO:0000981">
    <property type="term" value="F:DNA-binding transcription factor activity, RNA polymerase II-specific"/>
    <property type="evidence" value="ECO:0007669"/>
    <property type="project" value="InterPro"/>
</dbReference>
<keyword evidence="1" id="KW-0479">Metal-binding</keyword>
<evidence type="ECO:0000259" key="7">
    <source>
        <dbReference type="PROSITE" id="PS50048"/>
    </source>
</evidence>
<dbReference type="PANTHER" id="PTHR36206:SF16">
    <property type="entry name" value="TRANSCRIPTION FACTOR DOMAIN-CONTAINING PROTEIN-RELATED"/>
    <property type="match status" value="1"/>
</dbReference>